<keyword evidence="10" id="KW-1185">Reference proteome</keyword>
<keyword evidence="3 7" id="KW-1015">Disulfide bond</keyword>
<feature type="active site" description="Nucleophile" evidence="6">
    <location>
        <position position="35"/>
    </location>
</feature>
<comment type="similarity">
    <text evidence="5">Belongs to the thioredoxin family.</text>
</comment>
<dbReference type="PANTHER" id="PTHR45663">
    <property type="entry name" value="GEO12009P1"/>
    <property type="match status" value="1"/>
</dbReference>
<feature type="domain" description="Thioredoxin" evidence="8">
    <location>
        <begin position="1"/>
        <end position="113"/>
    </location>
</feature>
<dbReference type="PROSITE" id="PS51352">
    <property type="entry name" value="THIOREDOXIN_2"/>
    <property type="match status" value="1"/>
</dbReference>
<feature type="site" description="Contributes to redox potential value" evidence="6">
    <location>
        <position position="36"/>
    </location>
</feature>
<keyword evidence="4 7" id="KW-0676">Redox-active center</keyword>
<evidence type="ECO:0000256" key="6">
    <source>
        <dbReference type="PIRSR" id="PIRSR000077-1"/>
    </source>
</evidence>
<organism evidence="9 10">
    <name type="scientific">Malassezia nana</name>
    <dbReference type="NCBI Taxonomy" id="180528"/>
    <lineage>
        <taxon>Eukaryota</taxon>
        <taxon>Fungi</taxon>
        <taxon>Dikarya</taxon>
        <taxon>Basidiomycota</taxon>
        <taxon>Ustilaginomycotina</taxon>
        <taxon>Malasseziomycetes</taxon>
        <taxon>Malasseziales</taxon>
        <taxon>Malasseziaceae</taxon>
        <taxon>Malassezia</taxon>
    </lineage>
</organism>
<dbReference type="InterPro" id="IPR005746">
    <property type="entry name" value="Thioredoxin"/>
</dbReference>
<dbReference type="Pfam" id="PF00085">
    <property type="entry name" value="Thioredoxin"/>
    <property type="match status" value="1"/>
</dbReference>
<keyword evidence="2" id="KW-0249">Electron transport</keyword>
<evidence type="ECO:0000256" key="7">
    <source>
        <dbReference type="PIRSR" id="PIRSR000077-4"/>
    </source>
</evidence>
<dbReference type="PIRSF" id="PIRSF000077">
    <property type="entry name" value="Thioredoxin"/>
    <property type="match status" value="1"/>
</dbReference>
<accession>A0AAF0ER31</accession>
<reference evidence="9" key="1">
    <citation type="submission" date="2023-03" db="EMBL/GenBank/DDBJ databases">
        <title>Mating type loci evolution in Malassezia.</title>
        <authorList>
            <person name="Coelho M.A."/>
        </authorList>
    </citation>
    <scope>NUCLEOTIDE SEQUENCE</scope>
    <source>
        <strain evidence="9">CBS 9557</strain>
    </source>
</reference>
<dbReference type="SUPFAM" id="SSF52833">
    <property type="entry name" value="Thioredoxin-like"/>
    <property type="match status" value="1"/>
</dbReference>
<evidence type="ECO:0000256" key="4">
    <source>
        <dbReference type="ARBA" id="ARBA00023284"/>
    </source>
</evidence>
<dbReference type="PANTHER" id="PTHR45663:SF11">
    <property type="entry name" value="GEO12009P1"/>
    <property type="match status" value="1"/>
</dbReference>
<evidence type="ECO:0000313" key="10">
    <source>
        <dbReference type="Proteomes" id="UP001213623"/>
    </source>
</evidence>
<dbReference type="NCBIfam" id="TIGR01068">
    <property type="entry name" value="thioredoxin"/>
    <property type="match status" value="1"/>
</dbReference>
<dbReference type="CDD" id="cd02947">
    <property type="entry name" value="TRX_family"/>
    <property type="match status" value="1"/>
</dbReference>
<dbReference type="PROSITE" id="PS00194">
    <property type="entry name" value="THIOREDOXIN_1"/>
    <property type="match status" value="1"/>
</dbReference>
<feature type="site" description="Contributes to redox potential value" evidence="6">
    <location>
        <position position="37"/>
    </location>
</feature>
<feature type="site" description="Deprotonates C-terminal active site Cys" evidence="6">
    <location>
        <position position="29"/>
    </location>
</feature>
<sequence>MRRMIEENISSARLEELLQKQSGKPLLVDFYADWCGPCKMLSPILHKLVTTPALVGGKDVDLVTVDVDQHIETAQKYGIRAMPTVLAFKEGKLVTSFVGVLPEAKLRQFIEAL</sequence>
<protein>
    <recommendedName>
        <fullName evidence="5">Thioredoxin</fullName>
    </recommendedName>
</protein>
<evidence type="ECO:0000259" key="8">
    <source>
        <dbReference type="PROSITE" id="PS51352"/>
    </source>
</evidence>
<feature type="disulfide bond" description="Redox-active" evidence="7">
    <location>
        <begin position="35"/>
        <end position="38"/>
    </location>
</feature>
<dbReference type="GO" id="GO:0005737">
    <property type="term" value="C:cytoplasm"/>
    <property type="evidence" value="ECO:0007669"/>
    <property type="project" value="TreeGrafter"/>
</dbReference>
<dbReference type="EMBL" id="CP119894">
    <property type="protein sequence ID" value="WFD26717.1"/>
    <property type="molecule type" value="Genomic_DNA"/>
</dbReference>
<dbReference type="PRINTS" id="PR00421">
    <property type="entry name" value="THIOREDOXIN"/>
</dbReference>
<proteinExistence type="inferred from homology"/>
<evidence type="ECO:0000256" key="1">
    <source>
        <dbReference type="ARBA" id="ARBA00022448"/>
    </source>
</evidence>
<dbReference type="Gene3D" id="3.40.30.10">
    <property type="entry name" value="Glutaredoxin"/>
    <property type="match status" value="1"/>
</dbReference>
<dbReference type="AlphaFoldDB" id="A0AAF0ER31"/>
<evidence type="ECO:0000256" key="5">
    <source>
        <dbReference type="PIRNR" id="PIRNR000077"/>
    </source>
</evidence>
<evidence type="ECO:0000313" key="9">
    <source>
        <dbReference type="EMBL" id="WFD26717.1"/>
    </source>
</evidence>
<dbReference type="InterPro" id="IPR017937">
    <property type="entry name" value="Thioredoxin_CS"/>
</dbReference>
<feature type="active site" description="Nucleophile" evidence="6">
    <location>
        <position position="38"/>
    </location>
</feature>
<evidence type="ECO:0000256" key="3">
    <source>
        <dbReference type="ARBA" id="ARBA00023157"/>
    </source>
</evidence>
<keyword evidence="1" id="KW-0813">Transport</keyword>
<dbReference type="InterPro" id="IPR013766">
    <property type="entry name" value="Thioredoxin_domain"/>
</dbReference>
<dbReference type="GO" id="GO:0015035">
    <property type="term" value="F:protein-disulfide reductase activity"/>
    <property type="evidence" value="ECO:0007669"/>
    <property type="project" value="InterPro"/>
</dbReference>
<name>A0AAF0ER31_9BASI</name>
<gene>
    <name evidence="9" type="ORF">MNAN1_001702</name>
</gene>
<evidence type="ECO:0000256" key="2">
    <source>
        <dbReference type="ARBA" id="ARBA00022982"/>
    </source>
</evidence>
<dbReference type="Proteomes" id="UP001213623">
    <property type="component" value="Chromosome 3"/>
</dbReference>
<dbReference type="InterPro" id="IPR036249">
    <property type="entry name" value="Thioredoxin-like_sf"/>
</dbReference>